<feature type="domain" description="6-phosphogluconate dehydrogenase NADP-binding" evidence="5">
    <location>
        <begin position="3"/>
        <end position="155"/>
    </location>
</feature>
<dbReference type="GO" id="GO:0050661">
    <property type="term" value="F:NADP binding"/>
    <property type="evidence" value="ECO:0007669"/>
    <property type="project" value="InterPro"/>
</dbReference>
<evidence type="ECO:0000256" key="1">
    <source>
        <dbReference type="ARBA" id="ARBA00009080"/>
    </source>
</evidence>
<feature type="active site" evidence="4">
    <location>
        <position position="169"/>
    </location>
</feature>
<evidence type="ECO:0000259" key="5">
    <source>
        <dbReference type="Pfam" id="PF03446"/>
    </source>
</evidence>
<gene>
    <name evidence="7" type="ORF">D5H75_16960</name>
</gene>
<dbReference type="AlphaFoldDB" id="A0A3A4BD27"/>
<dbReference type="InterPro" id="IPR013328">
    <property type="entry name" value="6PGD_dom2"/>
</dbReference>
<reference evidence="7 8" key="1">
    <citation type="submission" date="2018-09" db="EMBL/GenBank/DDBJ databases">
        <title>YIM 75507 draft genome.</title>
        <authorList>
            <person name="Tang S."/>
            <person name="Feng Y."/>
        </authorList>
    </citation>
    <scope>NUCLEOTIDE SEQUENCE [LARGE SCALE GENOMIC DNA]</scope>
    <source>
        <strain evidence="7 8">YIM 75507</strain>
    </source>
</reference>
<dbReference type="OrthoDB" id="4535742at2"/>
<dbReference type="SUPFAM" id="SSF51735">
    <property type="entry name" value="NAD(P)-binding Rossmann-fold domains"/>
    <property type="match status" value="1"/>
</dbReference>
<dbReference type="GO" id="GO:0016054">
    <property type="term" value="P:organic acid catabolic process"/>
    <property type="evidence" value="ECO:0007669"/>
    <property type="project" value="UniProtKB-ARBA"/>
</dbReference>
<dbReference type="PANTHER" id="PTHR43580">
    <property type="entry name" value="OXIDOREDUCTASE GLYR1-RELATED"/>
    <property type="match status" value="1"/>
</dbReference>
<dbReference type="GO" id="GO:0016491">
    <property type="term" value="F:oxidoreductase activity"/>
    <property type="evidence" value="ECO:0007669"/>
    <property type="project" value="UniProtKB-KW"/>
</dbReference>
<dbReference type="Gene3D" id="1.10.1040.10">
    <property type="entry name" value="N-(1-d-carboxylethyl)-l-norvaline Dehydrogenase, domain 2"/>
    <property type="match status" value="1"/>
</dbReference>
<dbReference type="Pfam" id="PF14833">
    <property type="entry name" value="NAD_binding_11"/>
    <property type="match status" value="1"/>
</dbReference>
<evidence type="ECO:0000256" key="3">
    <source>
        <dbReference type="ARBA" id="ARBA00023027"/>
    </source>
</evidence>
<evidence type="ECO:0000313" key="7">
    <source>
        <dbReference type="EMBL" id="RJL32108.1"/>
    </source>
</evidence>
<evidence type="ECO:0000256" key="4">
    <source>
        <dbReference type="PIRSR" id="PIRSR000103-1"/>
    </source>
</evidence>
<feature type="domain" description="3-hydroxyisobutyrate dehydrogenase-like NAD-binding" evidence="6">
    <location>
        <begin position="163"/>
        <end position="281"/>
    </location>
</feature>
<name>A0A3A4BD27_9ACTN</name>
<dbReference type="InterPro" id="IPR006115">
    <property type="entry name" value="6PGDH_NADP-bd"/>
</dbReference>
<dbReference type="Gene3D" id="3.40.50.720">
    <property type="entry name" value="NAD(P)-binding Rossmann-like Domain"/>
    <property type="match status" value="1"/>
</dbReference>
<dbReference type="Proteomes" id="UP000265768">
    <property type="component" value="Unassembled WGS sequence"/>
</dbReference>
<dbReference type="Pfam" id="PF03446">
    <property type="entry name" value="NAD_binding_2"/>
    <property type="match status" value="1"/>
</dbReference>
<sequence length="292" mass="29713">MATVGFIGLGAMGGRMARRLLDAGHSLTVWNRTPEKAEPLVRAGAIATDSPRAAATGAELVITMLATPEALREVTEGPEGVAAGVCQGAVVAEMSTVGAEAVERLVTALPEGVGLVDAPVLGSLPEAEAGTLKIFLGGPKDLADRVTPTLSALGTPLHLGPRGSGAAAKLVANSTLFGVLGVLGEALALSDALGLSREAAFQVLGATPLAAQAERRRPAVESGDYPHHFALSLARKDATLVTAAAERAGLHLRLAPAARSWLADADAAGWSDRDYSAILAYILSTPTRPTPS</sequence>
<keyword evidence="8" id="KW-1185">Reference proteome</keyword>
<proteinExistence type="inferred from homology"/>
<dbReference type="EMBL" id="QZEY01000005">
    <property type="protein sequence ID" value="RJL32108.1"/>
    <property type="molecule type" value="Genomic_DNA"/>
</dbReference>
<evidence type="ECO:0000313" key="8">
    <source>
        <dbReference type="Proteomes" id="UP000265768"/>
    </source>
</evidence>
<dbReference type="SUPFAM" id="SSF48179">
    <property type="entry name" value="6-phosphogluconate dehydrogenase C-terminal domain-like"/>
    <property type="match status" value="1"/>
</dbReference>
<comment type="similarity">
    <text evidence="1">Belongs to the HIBADH-related family.</text>
</comment>
<evidence type="ECO:0000256" key="2">
    <source>
        <dbReference type="ARBA" id="ARBA00023002"/>
    </source>
</evidence>
<dbReference type="InterPro" id="IPR036291">
    <property type="entry name" value="NAD(P)-bd_dom_sf"/>
</dbReference>
<dbReference type="PROSITE" id="PS00895">
    <property type="entry name" value="3_HYDROXYISOBUT_DH"/>
    <property type="match status" value="1"/>
</dbReference>
<organism evidence="7 8">
    <name type="scientific">Bailinhaonella thermotolerans</name>
    <dbReference type="NCBI Taxonomy" id="1070861"/>
    <lineage>
        <taxon>Bacteria</taxon>
        <taxon>Bacillati</taxon>
        <taxon>Actinomycetota</taxon>
        <taxon>Actinomycetes</taxon>
        <taxon>Streptosporangiales</taxon>
        <taxon>Streptosporangiaceae</taxon>
        <taxon>Bailinhaonella</taxon>
    </lineage>
</organism>
<evidence type="ECO:0000259" key="6">
    <source>
        <dbReference type="Pfam" id="PF14833"/>
    </source>
</evidence>
<protein>
    <submittedName>
        <fullName evidence="7">NAD(P)-dependent oxidoreductase</fullName>
    </submittedName>
</protein>
<dbReference type="RefSeq" id="WP_119927426.1">
    <property type="nucleotide sequence ID" value="NZ_QZEY01000005.1"/>
</dbReference>
<dbReference type="PANTHER" id="PTHR43580:SF2">
    <property type="entry name" value="CYTOKINE-LIKE NUCLEAR FACTOR N-PAC"/>
    <property type="match status" value="1"/>
</dbReference>
<dbReference type="GO" id="GO:0051287">
    <property type="term" value="F:NAD binding"/>
    <property type="evidence" value="ECO:0007669"/>
    <property type="project" value="InterPro"/>
</dbReference>
<dbReference type="InterPro" id="IPR002204">
    <property type="entry name" value="3-OH-isobutyrate_DH-rel_CS"/>
</dbReference>
<dbReference type="InterPro" id="IPR029154">
    <property type="entry name" value="HIBADH-like_NADP-bd"/>
</dbReference>
<dbReference type="InterPro" id="IPR015815">
    <property type="entry name" value="HIBADH-related"/>
</dbReference>
<dbReference type="InterPro" id="IPR051265">
    <property type="entry name" value="HIBADH-related_NP60_sf"/>
</dbReference>
<keyword evidence="3" id="KW-0520">NAD</keyword>
<comment type="caution">
    <text evidence="7">The sequence shown here is derived from an EMBL/GenBank/DDBJ whole genome shotgun (WGS) entry which is preliminary data.</text>
</comment>
<dbReference type="PIRSF" id="PIRSF000103">
    <property type="entry name" value="HIBADH"/>
    <property type="match status" value="1"/>
</dbReference>
<accession>A0A3A4BD27</accession>
<keyword evidence="2" id="KW-0560">Oxidoreductase</keyword>
<dbReference type="InterPro" id="IPR008927">
    <property type="entry name" value="6-PGluconate_DH-like_C_sf"/>
</dbReference>